<evidence type="ECO:0000259" key="1">
    <source>
        <dbReference type="Pfam" id="PF10057"/>
    </source>
</evidence>
<keyword evidence="3" id="KW-1185">Reference proteome</keyword>
<comment type="caution">
    <text evidence="2">The sequence shown here is derived from an EMBL/GenBank/DDBJ whole genome shotgun (WGS) entry which is preliminary data.</text>
</comment>
<evidence type="ECO:0000313" key="2">
    <source>
        <dbReference type="EMBL" id="TVY08433.1"/>
    </source>
</evidence>
<proteinExistence type="predicted"/>
<organism evidence="2 3">
    <name type="scientific">Paenibacillus cremeus</name>
    <dbReference type="NCBI Taxonomy" id="2163881"/>
    <lineage>
        <taxon>Bacteria</taxon>
        <taxon>Bacillati</taxon>
        <taxon>Bacillota</taxon>
        <taxon>Bacilli</taxon>
        <taxon>Bacillales</taxon>
        <taxon>Paenibacillaceae</taxon>
        <taxon>Paenibacillus</taxon>
    </lineage>
</organism>
<name>A0A559K8M2_9BACL</name>
<sequence length="151" mass="17149">MVARAYWDVGGTTMITALRAIESHLERSFAKARKDISGRGALHTKVRIVDDVIFVKMRMDYSGLEKNLIRYILEQSEEANFYASVREQSRFAALKTLQELNAELNIKALEFSIDIENNYAFTTIVLTHELERLIKEGLVAEPCKAEAIPTP</sequence>
<dbReference type="Pfam" id="PF10057">
    <property type="entry name" value="MpsC"/>
    <property type="match status" value="1"/>
</dbReference>
<evidence type="ECO:0000313" key="3">
    <source>
        <dbReference type="Proteomes" id="UP000317036"/>
    </source>
</evidence>
<dbReference type="AlphaFoldDB" id="A0A559K8M2"/>
<accession>A0A559K8M2</accession>
<feature type="domain" description="Na+-translocating membrane potential-generating system MpsC" evidence="1">
    <location>
        <begin position="20"/>
        <end position="126"/>
    </location>
</feature>
<dbReference type="Proteomes" id="UP000317036">
    <property type="component" value="Unassembled WGS sequence"/>
</dbReference>
<protein>
    <submittedName>
        <fullName evidence="2">DUF2294 family protein</fullName>
    </submittedName>
</protein>
<dbReference type="EMBL" id="VNJI01000023">
    <property type="protein sequence ID" value="TVY08433.1"/>
    <property type="molecule type" value="Genomic_DNA"/>
</dbReference>
<dbReference type="InterPro" id="IPR018745">
    <property type="entry name" value="MpsC"/>
</dbReference>
<reference evidence="2 3" key="1">
    <citation type="submission" date="2019-07" db="EMBL/GenBank/DDBJ databases">
        <authorList>
            <person name="Kim J."/>
        </authorList>
    </citation>
    <scope>NUCLEOTIDE SEQUENCE [LARGE SCALE GENOMIC DNA]</scope>
    <source>
        <strain evidence="2 3">JC52</strain>
    </source>
</reference>
<gene>
    <name evidence="2" type="ORF">FPZ49_18525</name>
</gene>